<proteinExistence type="predicted"/>
<evidence type="ECO:0000256" key="3">
    <source>
        <dbReference type="ARBA" id="ARBA00023012"/>
    </source>
</evidence>
<gene>
    <name evidence="7" type="ORF">O4213_17955</name>
</gene>
<accession>A0ABT4MXY7</accession>
<keyword evidence="7" id="KW-0547">Nucleotide-binding</keyword>
<sequence length="404" mass="42931">MAADTAVVPALRADSPDGSAADNIFRQFCRYLAVAYLLSAVGLSGAIAMSTDVVPVWWTAASVLSIYGSAAVMFATSFQRPDIERIRWAAAVLVIGYGLTIATWPLVWNGDQLDAGHGMWFTQFNGFVAATAALIWRMRWSLPYLAYVVISVQFVNEAVRTPAYDSSVMTEIAWSFCLSAMPYAVVVAAMRSGRILDATRKRSVRAAAEAAASVARAGERSRFDALTHDGVMSTLLAAARLPMSEALVRQAVETVDKLDVLASGANVATEFGIETALAEFRGATGEIDDAVRVHASIAPDMSDQRYPGDVVRTMSAAAAEALRNSVRHGGPDARRTVDVAADNDVLQVSVSDDGVGFNPKSVPGNRLGLAVSIRGRMEQLPGGRAEITASPGAGTTVSLSWKRP</sequence>
<protein>
    <submittedName>
        <fullName evidence="7">ATP-binding protein</fullName>
    </submittedName>
</protein>
<feature type="transmembrane region" description="Helical" evidence="5">
    <location>
        <begin position="172"/>
        <end position="192"/>
    </location>
</feature>
<keyword evidence="7" id="KW-0067">ATP-binding</keyword>
<evidence type="ECO:0000256" key="4">
    <source>
        <dbReference type="SAM" id="MobiDB-lite"/>
    </source>
</evidence>
<dbReference type="PANTHER" id="PTHR24421">
    <property type="entry name" value="NITRATE/NITRITE SENSOR PROTEIN NARX-RELATED"/>
    <property type="match status" value="1"/>
</dbReference>
<dbReference type="InterPro" id="IPR050482">
    <property type="entry name" value="Sensor_HK_TwoCompSys"/>
</dbReference>
<dbReference type="RefSeq" id="WP_301572763.1">
    <property type="nucleotide sequence ID" value="NZ_JAPWIE010000005.1"/>
</dbReference>
<dbReference type="InterPro" id="IPR036890">
    <property type="entry name" value="HATPase_C_sf"/>
</dbReference>
<feature type="transmembrane region" description="Helical" evidence="5">
    <location>
        <begin position="119"/>
        <end position="137"/>
    </location>
</feature>
<feature type="transmembrane region" description="Helical" evidence="5">
    <location>
        <begin position="88"/>
        <end position="107"/>
    </location>
</feature>
<dbReference type="EMBL" id="JAPWIE010000005">
    <property type="protein sequence ID" value="MCZ4551880.1"/>
    <property type="molecule type" value="Genomic_DNA"/>
</dbReference>
<evidence type="ECO:0000313" key="7">
    <source>
        <dbReference type="EMBL" id="MCZ4551880.1"/>
    </source>
</evidence>
<evidence type="ECO:0000256" key="1">
    <source>
        <dbReference type="ARBA" id="ARBA00022679"/>
    </source>
</evidence>
<keyword evidence="5" id="KW-0472">Membrane</keyword>
<keyword evidence="2" id="KW-0418">Kinase</keyword>
<keyword evidence="3" id="KW-0902">Two-component regulatory system</keyword>
<feature type="compositionally biased region" description="Polar residues" evidence="4">
    <location>
        <begin position="393"/>
        <end position="404"/>
    </location>
</feature>
<dbReference type="SUPFAM" id="SSF55874">
    <property type="entry name" value="ATPase domain of HSP90 chaperone/DNA topoisomerase II/histidine kinase"/>
    <property type="match status" value="1"/>
</dbReference>
<feature type="region of interest" description="Disordered" evidence="4">
    <location>
        <begin position="384"/>
        <end position="404"/>
    </location>
</feature>
<keyword evidence="5" id="KW-0812">Transmembrane</keyword>
<feature type="transmembrane region" description="Helical" evidence="5">
    <location>
        <begin position="144"/>
        <end position="160"/>
    </location>
</feature>
<dbReference type="Proteomes" id="UP001067235">
    <property type="component" value="Unassembled WGS sequence"/>
</dbReference>
<keyword evidence="1" id="KW-0808">Transferase</keyword>
<organism evidence="7 8">
    <name type="scientific">Gordonia rubripertincta</name>
    <name type="common">Rhodococcus corallinus</name>
    <dbReference type="NCBI Taxonomy" id="36822"/>
    <lineage>
        <taxon>Bacteria</taxon>
        <taxon>Bacillati</taxon>
        <taxon>Actinomycetota</taxon>
        <taxon>Actinomycetes</taxon>
        <taxon>Mycobacteriales</taxon>
        <taxon>Gordoniaceae</taxon>
        <taxon>Gordonia</taxon>
    </lineage>
</organism>
<dbReference type="PANTHER" id="PTHR24421:SF61">
    <property type="entry name" value="OXYGEN SENSOR HISTIDINE KINASE NREB"/>
    <property type="match status" value="1"/>
</dbReference>
<evidence type="ECO:0000313" key="8">
    <source>
        <dbReference type="Proteomes" id="UP001067235"/>
    </source>
</evidence>
<comment type="caution">
    <text evidence="7">The sequence shown here is derived from an EMBL/GenBank/DDBJ whole genome shotgun (WGS) entry which is preliminary data.</text>
</comment>
<dbReference type="InterPro" id="IPR003594">
    <property type="entry name" value="HATPase_dom"/>
</dbReference>
<dbReference type="Pfam" id="PF02518">
    <property type="entry name" value="HATPase_c"/>
    <property type="match status" value="1"/>
</dbReference>
<evidence type="ECO:0000256" key="2">
    <source>
        <dbReference type="ARBA" id="ARBA00022777"/>
    </source>
</evidence>
<evidence type="ECO:0000256" key="5">
    <source>
        <dbReference type="SAM" id="Phobius"/>
    </source>
</evidence>
<dbReference type="Gene3D" id="3.30.565.10">
    <property type="entry name" value="Histidine kinase-like ATPase, C-terminal domain"/>
    <property type="match status" value="1"/>
</dbReference>
<evidence type="ECO:0000259" key="6">
    <source>
        <dbReference type="Pfam" id="PF02518"/>
    </source>
</evidence>
<dbReference type="GO" id="GO:0005524">
    <property type="term" value="F:ATP binding"/>
    <property type="evidence" value="ECO:0007669"/>
    <property type="project" value="UniProtKB-KW"/>
</dbReference>
<keyword evidence="5" id="KW-1133">Transmembrane helix</keyword>
<keyword evidence="8" id="KW-1185">Reference proteome</keyword>
<feature type="transmembrane region" description="Helical" evidence="5">
    <location>
        <begin position="31"/>
        <end position="50"/>
    </location>
</feature>
<reference evidence="7" key="1">
    <citation type="submission" date="2022-12" db="EMBL/GenBank/DDBJ databases">
        <authorList>
            <person name="Krivoruchko A.V."/>
            <person name="Elkin A."/>
        </authorList>
    </citation>
    <scope>NUCLEOTIDE SEQUENCE</scope>
    <source>
        <strain evidence="7">IEGM 1388</strain>
    </source>
</reference>
<feature type="transmembrane region" description="Helical" evidence="5">
    <location>
        <begin position="56"/>
        <end position="76"/>
    </location>
</feature>
<feature type="domain" description="Histidine kinase/HSP90-like ATPase" evidence="6">
    <location>
        <begin position="317"/>
        <end position="402"/>
    </location>
</feature>
<name>A0ABT4MXY7_GORRU</name>